<dbReference type="Gene3D" id="1.10.10.10">
    <property type="entry name" value="Winged helix-like DNA-binding domain superfamily/Winged helix DNA-binding domain"/>
    <property type="match status" value="1"/>
</dbReference>
<dbReference type="EMBL" id="CAJC01000198">
    <property type="protein sequence ID" value="CCI54819.1"/>
    <property type="molecule type" value="Genomic_DNA"/>
</dbReference>
<dbReference type="PANTHER" id="PTHR46577:SF1">
    <property type="entry name" value="HTH-TYPE TRANSCRIPTIONAL REGULATORY PROTEIN GABR"/>
    <property type="match status" value="1"/>
</dbReference>
<comment type="similarity">
    <text evidence="1">In the C-terminal section; belongs to the class-I pyridoxal-phosphate-dependent aminotransferase family.</text>
</comment>
<dbReference type="PANTHER" id="PTHR46577">
    <property type="entry name" value="HTH-TYPE TRANSCRIPTIONAL REGULATORY PROTEIN GABR"/>
    <property type="match status" value="1"/>
</dbReference>
<keyword evidence="7" id="KW-0808">Transferase</keyword>
<dbReference type="GO" id="GO:0003677">
    <property type="term" value="F:DNA binding"/>
    <property type="evidence" value="ECO:0007669"/>
    <property type="project" value="UniProtKB-KW"/>
</dbReference>
<gene>
    <name evidence="7" type="ORF">BN13_830009</name>
</gene>
<dbReference type="InterPro" id="IPR004839">
    <property type="entry name" value="Aminotransferase_I/II_large"/>
</dbReference>
<dbReference type="InterPro" id="IPR015421">
    <property type="entry name" value="PyrdxlP-dep_Trfase_major"/>
</dbReference>
<dbReference type="Proteomes" id="UP000035720">
    <property type="component" value="Unassembled WGS sequence"/>
</dbReference>
<dbReference type="CDD" id="cd07377">
    <property type="entry name" value="WHTH_GntR"/>
    <property type="match status" value="1"/>
</dbReference>
<comment type="caution">
    <text evidence="7">The sequence shown here is derived from an EMBL/GenBank/DDBJ whole genome shotgun (WGS) entry which is preliminary data.</text>
</comment>
<sequence length="484" mass="50798">MTAALTPAVSAARLGRLLGPEALERPAYRSLAGAIMALLADGRIASGTRLPSERELTTALGCSRTTVTSAYAVLTDRGYLTTRRGSGSIARIPGKAVAASRALSPAADLDPDAIDLTCAATRAPSGILDAYRSAVAELPAYLGDNGYAPVGLLELRTAIADRFRERGLPTNADQILVTSGAVAGLAIVTRALLRPRDRVVVENPTYPNALEALGRNTSRIITIPVDEEGHDLAEAERVLGNSGARAAYLIPDFHNPTGALLDNAGRERLAAALARARVRPVIDETITEVDLDGGPAAQPFGAFAPEAIILGSAAKAFWGGLRIGWIRVPRTLAASMLDARATLDLGAPILEQLVLTTLLRTHDGMPHDRRHELRSARDATAAALREHLPTARFTSPRGGLSLWVDLGDVNAGAVALAAGERGLLLAAGPRFAPAGGFEHHIRMPYVADLASMTDAVTRLHGAITHVREMGRAGLAARLPHGFVA</sequence>
<evidence type="ECO:0000256" key="5">
    <source>
        <dbReference type="ARBA" id="ARBA00023163"/>
    </source>
</evidence>
<dbReference type="AlphaFoldDB" id="A0A077MDS0"/>
<evidence type="ECO:0000256" key="2">
    <source>
        <dbReference type="ARBA" id="ARBA00022898"/>
    </source>
</evidence>
<dbReference type="GO" id="GO:0008483">
    <property type="term" value="F:transaminase activity"/>
    <property type="evidence" value="ECO:0007669"/>
    <property type="project" value="UniProtKB-KW"/>
</dbReference>
<dbReference type="InterPro" id="IPR036388">
    <property type="entry name" value="WH-like_DNA-bd_sf"/>
</dbReference>
<reference evidence="7 8" key="1">
    <citation type="journal article" date="2013" name="ISME J.">
        <title>A metabolic model for members of the genus Tetrasphaera involved in enhanced biological phosphorus removal.</title>
        <authorList>
            <person name="Kristiansen R."/>
            <person name="Nguyen H.T.T."/>
            <person name="Saunders A.M."/>
            <person name="Nielsen J.L."/>
            <person name="Wimmer R."/>
            <person name="Le V.Q."/>
            <person name="McIlroy S.J."/>
            <person name="Petrovski S."/>
            <person name="Seviour R.J."/>
            <person name="Calteau A."/>
            <person name="Nielsen K.L."/>
            <person name="Nielsen P.H."/>
        </authorList>
    </citation>
    <scope>NUCLEOTIDE SEQUENCE [LARGE SCALE GENOMIC DNA]</scope>
    <source>
        <strain evidence="7 8">Ben 74</strain>
    </source>
</reference>
<feature type="domain" description="HTH gntR-type" evidence="6">
    <location>
        <begin position="25"/>
        <end position="93"/>
    </location>
</feature>
<evidence type="ECO:0000313" key="7">
    <source>
        <dbReference type="EMBL" id="CCI54819.1"/>
    </source>
</evidence>
<evidence type="ECO:0000256" key="1">
    <source>
        <dbReference type="ARBA" id="ARBA00005384"/>
    </source>
</evidence>
<dbReference type="Gene3D" id="3.40.640.10">
    <property type="entry name" value="Type I PLP-dependent aspartate aminotransferase-like (Major domain)"/>
    <property type="match status" value="1"/>
</dbReference>
<dbReference type="InterPro" id="IPR015424">
    <property type="entry name" value="PyrdxlP-dep_Trfase"/>
</dbReference>
<dbReference type="SMART" id="SM00345">
    <property type="entry name" value="HTH_GNTR"/>
    <property type="match status" value="1"/>
</dbReference>
<keyword evidence="2" id="KW-0663">Pyridoxal phosphate</keyword>
<keyword evidence="4" id="KW-0238">DNA-binding</keyword>
<evidence type="ECO:0000256" key="4">
    <source>
        <dbReference type="ARBA" id="ARBA00023125"/>
    </source>
</evidence>
<dbReference type="Pfam" id="PF00155">
    <property type="entry name" value="Aminotran_1_2"/>
    <property type="match status" value="1"/>
</dbReference>
<dbReference type="InterPro" id="IPR000524">
    <property type="entry name" value="Tscrpt_reg_HTH_GntR"/>
</dbReference>
<evidence type="ECO:0000313" key="8">
    <source>
        <dbReference type="Proteomes" id="UP000035720"/>
    </source>
</evidence>
<dbReference type="PROSITE" id="PS50949">
    <property type="entry name" value="HTH_GNTR"/>
    <property type="match status" value="1"/>
</dbReference>
<dbReference type="OrthoDB" id="199743at2"/>
<dbReference type="STRING" id="1193518.BN13_830009"/>
<organism evidence="7 8">
    <name type="scientific">Nostocoides jenkinsii Ben 74</name>
    <dbReference type="NCBI Taxonomy" id="1193518"/>
    <lineage>
        <taxon>Bacteria</taxon>
        <taxon>Bacillati</taxon>
        <taxon>Actinomycetota</taxon>
        <taxon>Actinomycetes</taxon>
        <taxon>Micrococcales</taxon>
        <taxon>Intrasporangiaceae</taxon>
        <taxon>Nostocoides</taxon>
    </lineage>
</organism>
<protein>
    <submittedName>
        <fullName evidence="7">Putative transcriptional regulator/aminotransferase</fullName>
    </submittedName>
</protein>
<dbReference type="RefSeq" id="WP_048547467.1">
    <property type="nucleotide sequence ID" value="NZ_HF571038.1"/>
</dbReference>
<keyword evidence="5" id="KW-0804">Transcription</keyword>
<proteinExistence type="inferred from homology"/>
<keyword evidence="3" id="KW-0805">Transcription regulation</keyword>
<keyword evidence="7" id="KW-0032">Aminotransferase</keyword>
<name>A0A077MDS0_9MICO</name>
<accession>A0A077MDS0</accession>
<dbReference type="InterPro" id="IPR036390">
    <property type="entry name" value="WH_DNA-bd_sf"/>
</dbReference>
<dbReference type="InterPro" id="IPR051446">
    <property type="entry name" value="HTH_trans_reg/aminotransferase"/>
</dbReference>
<dbReference type="SUPFAM" id="SSF46785">
    <property type="entry name" value="Winged helix' DNA-binding domain"/>
    <property type="match status" value="1"/>
</dbReference>
<dbReference type="Pfam" id="PF00392">
    <property type="entry name" value="GntR"/>
    <property type="match status" value="1"/>
</dbReference>
<evidence type="ECO:0000259" key="6">
    <source>
        <dbReference type="PROSITE" id="PS50949"/>
    </source>
</evidence>
<dbReference type="GO" id="GO:0030170">
    <property type="term" value="F:pyridoxal phosphate binding"/>
    <property type="evidence" value="ECO:0007669"/>
    <property type="project" value="InterPro"/>
</dbReference>
<dbReference type="SUPFAM" id="SSF53383">
    <property type="entry name" value="PLP-dependent transferases"/>
    <property type="match status" value="1"/>
</dbReference>
<dbReference type="GO" id="GO:0003700">
    <property type="term" value="F:DNA-binding transcription factor activity"/>
    <property type="evidence" value="ECO:0007669"/>
    <property type="project" value="InterPro"/>
</dbReference>
<keyword evidence="8" id="KW-1185">Reference proteome</keyword>
<dbReference type="PRINTS" id="PR00035">
    <property type="entry name" value="HTHGNTR"/>
</dbReference>
<evidence type="ECO:0000256" key="3">
    <source>
        <dbReference type="ARBA" id="ARBA00023015"/>
    </source>
</evidence>
<dbReference type="CDD" id="cd00609">
    <property type="entry name" value="AAT_like"/>
    <property type="match status" value="1"/>
</dbReference>